<dbReference type="InterPro" id="IPR036291">
    <property type="entry name" value="NAD(P)-bd_dom_sf"/>
</dbReference>
<gene>
    <name evidence="2" type="ORF">VVD49_06275</name>
</gene>
<dbReference type="Proteomes" id="UP001331561">
    <property type="component" value="Unassembled WGS sequence"/>
</dbReference>
<protein>
    <submittedName>
        <fullName evidence="2">Complex I NDUFA9 subunit family protein</fullName>
    </submittedName>
</protein>
<accession>A0ABU6K0X7</accession>
<comment type="caution">
    <text evidence="2">The sequence shown here is derived from an EMBL/GenBank/DDBJ whole genome shotgun (WGS) entry which is preliminary data.</text>
</comment>
<dbReference type="InterPro" id="IPR001509">
    <property type="entry name" value="Epimerase_deHydtase"/>
</dbReference>
<evidence type="ECO:0000313" key="3">
    <source>
        <dbReference type="Proteomes" id="UP001331561"/>
    </source>
</evidence>
<name>A0ABU6K0X7_9RHOO</name>
<dbReference type="CDD" id="cd05271">
    <property type="entry name" value="NDUFA9_like_SDR_a"/>
    <property type="match status" value="1"/>
</dbReference>
<dbReference type="PANTHER" id="PTHR12126:SF11">
    <property type="entry name" value="NADH DEHYDROGENASE [UBIQUINONE] 1 ALPHA SUBCOMPLEX SUBUNIT 9, MITOCHONDRIAL"/>
    <property type="match status" value="1"/>
</dbReference>
<feature type="domain" description="NAD-dependent epimerase/dehydratase" evidence="1">
    <location>
        <begin position="6"/>
        <end position="214"/>
    </location>
</feature>
<organism evidence="2 3">
    <name type="scientific">Uliginosibacterium silvisoli</name>
    <dbReference type="NCBI Taxonomy" id="3114758"/>
    <lineage>
        <taxon>Bacteria</taxon>
        <taxon>Pseudomonadati</taxon>
        <taxon>Pseudomonadota</taxon>
        <taxon>Betaproteobacteria</taxon>
        <taxon>Rhodocyclales</taxon>
        <taxon>Zoogloeaceae</taxon>
        <taxon>Uliginosibacterium</taxon>
    </lineage>
</organism>
<dbReference type="Pfam" id="PF01370">
    <property type="entry name" value="Epimerase"/>
    <property type="match status" value="1"/>
</dbReference>
<dbReference type="SUPFAM" id="SSF51735">
    <property type="entry name" value="NAD(P)-binding Rossmann-fold domains"/>
    <property type="match status" value="1"/>
</dbReference>
<dbReference type="PANTHER" id="PTHR12126">
    <property type="entry name" value="NADH-UBIQUINONE OXIDOREDUCTASE 39 KDA SUBUNIT-RELATED"/>
    <property type="match status" value="1"/>
</dbReference>
<reference evidence="2 3" key="1">
    <citation type="submission" date="2024-01" db="EMBL/GenBank/DDBJ databases">
        <title>Uliginosibacterium soil sp. nov.</title>
        <authorList>
            <person name="Lv Y."/>
        </authorList>
    </citation>
    <scope>NUCLEOTIDE SEQUENCE [LARGE SCALE GENOMIC DNA]</scope>
    <source>
        <strain evidence="2 3">H3</strain>
    </source>
</reference>
<dbReference type="InterPro" id="IPR051207">
    <property type="entry name" value="ComplexI_NDUFA9_subunit"/>
</dbReference>
<dbReference type="EMBL" id="JAYXHS010000001">
    <property type="protein sequence ID" value="MEC5385321.1"/>
    <property type="molecule type" value="Genomic_DNA"/>
</dbReference>
<dbReference type="RefSeq" id="WP_327598280.1">
    <property type="nucleotide sequence ID" value="NZ_JAYXHS010000001.1"/>
</dbReference>
<keyword evidence="3" id="KW-1185">Reference proteome</keyword>
<dbReference type="Gene3D" id="3.40.50.720">
    <property type="entry name" value="NAD(P)-binding Rossmann-like Domain"/>
    <property type="match status" value="1"/>
</dbReference>
<proteinExistence type="predicted"/>
<sequence length="321" mass="35053">MTLRTVLLIGGTGFIGRSLAQRLTGLGVRVIVPTRHARCAAPLRLLPTIDVVEVDCCDTSVLCGLMNQADAVVNLVGVLHSESDVPYGPEFARAHVDLPRTVVASARLSEVPRLIHLSALGADVHGPSEYLRSKADGEAAIRAAGPEIEWTIFRPSVVFGPGDDFLNLFSKLSSWLPVFPLGGAHTRFQPVFVEDVVSAIVHALQQRAGVNEVIELAGPRIYTLAELVRYVVKLQRHWSVVLPLPESVAMLQAACMECLPGPLMSRDNLRSMHRDSVASGAPMPFGLTATAMETVAPLWLRHDRGWRSLFNQFRQRAHRAV</sequence>
<evidence type="ECO:0000313" key="2">
    <source>
        <dbReference type="EMBL" id="MEC5385321.1"/>
    </source>
</evidence>
<evidence type="ECO:0000259" key="1">
    <source>
        <dbReference type="Pfam" id="PF01370"/>
    </source>
</evidence>